<accession>A0ACC1RUM6</accession>
<dbReference type="EMBL" id="JANHOG010002227">
    <property type="protein sequence ID" value="KAJ3525683.1"/>
    <property type="molecule type" value="Genomic_DNA"/>
</dbReference>
<sequence>MTSSLIGSIVERKPGSSSSPNVHPIANKTGFPPVQHRSKSAFARARDDQKKSSGSERLQRPPAIASSARLKSEVPSYEYDDAQSHPQSNLDGDWRRDIEEENKSRVASMTESEREEERREILERFGSGVGDILRKARAAREAAQGQNGRPSTPPHSERKPLRSALASRPTSPDLLSTSSTRPPSRNDKRIRFADVTPKDVHVYESAPPSPKRKPLALLSPTEADGPTISLGEWKGRGKDILLEASRSHGAAQTVEKESSQSRQHEVKEPLKDTGFTEGTPEDIRRRFFPNVAPHDPSLAWIEGPTPEPDDNISALRFDLSGVPIPPALSETLPTYLGLHHHAEGTHAGYTLDDIFLLSRSTVPAQRASMLEVLGRIARKLSNNVKNKPDGIPELRGQENDLRKRILAAGVEAMGQPGSLGAQAVEAMWVCIVAWDEELSDLEGVELKNASGDIYASLPFEFLLQNISDTFAAAHLPPESLLQLLAIVRRLAQESNQIAGNIVSTPELITRLVSLL</sequence>
<organism evidence="1 2">
    <name type="scientific">Phlebia brevispora</name>
    <dbReference type="NCBI Taxonomy" id="194682"/>
    <lineage>
        <taxon>Eukaryota</taxon>
        <taxon>Fungi</taxon>
        <taxon>Dikarya</taxon>
        <taxon>Basidiomycota</taxon>
        <taxon>Agaricomycotina</taxon>
        <taxon>Agaricomycetes</taxon>
        <taxon>Polyporales</taxon>
        <taxon>Meruliaceae</taxon>
        <taxon>Phlebia</taxon>
    </lineage>
</organism>
<evidence type="ECO:0000313" key="1">
    <source>
        <dbReference type="EMBL" id="KAJ3525683.1"/>
    </source>
</evidence>
<comment type="caution">
    <text evidence="1">The sequence shown here is derived from an EMBL/GenBank/DDBJ whole genome shotgun (WGS) entry which is preliminary data.</text>
</comment>
<protein>
    <submittedName>
        <fullName evidence="1">Uncharacterized protein</fullName>
    </submittedName>
</protein>
<dbReference type="Proteomes" id="UP001148662">
    <property type="component" value="Unassembled WGS sequence"/>
</dbReference>
<reference evidence="1" key="1">
    <citation type="submission" date="2022-07" db="EMBL/GenBank/DDBJ databases">
        <title>Genome Sequence of Phlebia brevispora.</title>
        <authorList>
            <person name="Buettner E."/>
        </authorList>
    </citation>
    <scope>NUCLEOTIDE SEQUENCE</scope>
    <source>
        <strain evidence="1">MPL23</strain>
    </source>
</reference>
<gene>
    <name evidence="1" type="ORF">NM688_g8368</name>
</gene>
<evidence type="ECO:0000313" key="2">
    <source>
        <dbReference type="Proteomes" id="UP001148662"/>
    </source>
</evidence>
<name>A0ACC1RUM6_9APHY</name>
<keyword evidence="2" id="KW-1185">Reference proteome</keyword>
<proteinExistence type="predicted"/>